<protein>
    <submittedName>
        <fullName evidence="3">Uncharcterized protein, DUF927 family</fullName>
    </submittedName>
</protein>
<sequence>MYSAKAQRKGINMNDNNILLNKDNEDKVIHDVDCTITNDPTFNEKMEQVLRELSEVPLKGVVEIDEIIISFIENSDIVPVIAVQAEYRGCKVGTFELGYRLDFEELSYTEAKFKRKGVLLPLIEDLEEITGQKCTKTVYRAVSKFVEEHKDSITKKEPLLKQYKTLNAQNALEYKESAIGEKTKEYRSVPIPYPYVGLGDKLCMYKTVKDKDTGDLITKPVEISSFCGIVEHGVFKNGQEQVTVSWRASDGRTIEKHHPKHFVLNRKGIEQLQMEGLVVTEANFKILQDYFFKQMSEDSKLPAEEQNIRQYKPVDTCGWHDNVFVLGNQTVGRTNQRYVLSETEESRFQHIKKAGSVEEWVEGVRDLITDPSVFFICCSSLAAPLLAPLGRDSFTVNISYKSSSGKSTSFKVASSMIGNPKGIMFTGNCTMNAVEPFLHEMTDLPTFMDELTFKKVDLDNFKQLIKYVISMNRGKMRMVISGYPSGLTWMTILLTSQEDSFFSRNANDGEYPRVIDIKRKPTFNGSAVKKFEATVLPTQLHEGNYGHIIGPYLEKVMNLIDSGLLESKYEEYLKVFHHEEGKKNRIYKNAAAIALAGEIFSDILVNLGLPRVNHINIVKEIVDEYINSIQESHIKALEDLMSDVIANMCYLNEPEEHDRKIIGYFEEGDTELKLLSTSLMDFMDKRGHNHNYKEMWQELGIIAQQPSRPGYTVSRTINGRRKGVYAFDIEKVLKYTGIDFKGEITESDSQHLSSEVSSAEYDIEIDPSEI</sequence>
<evidence type="ECO:0000313" key="3">
    <source>
        <dbReference type="EMBL" id="SFM49783.1"/>
    </source>
</evidence>
<dbReference type="AlphaFoldDB" id="A0A1I4RCX5"/>
<feature type="compositionally biased region" description="Acidic residues" evidence="1">
    <location>
        <begin position="761"/>
        <end position="770"/>
    </location>
</feature>
<dbReference type="Pfam" id="PF06048">
    <property type="entry name" value="DUF927"/>
    <property type="match status" value="1"/>
</dbReference>
<evidence type="ECO:0000259" key="2">
    <source>
        <dbReference type="Pfam" id="PF06048"/>
    </source>
</evidence>
<dbReference type="Proteomes" id="UP000198535">
    <property type="component" value="Unassembled WGS sequence"/>
</dbReference>
<feature type="region of interest" description="Disordered" evidence="1">
    <location>
        <begin position="749"/>
        <end position="770"/>
    </location>
</feature>
<dbReference type="InterPro" id="IPR009270">
    <property type="entry name" value="DUF927"/>
</dbReference>
<feature type="domain" description="DUF927" evidence="2">
    <location>
        <begin position="214"/>
        <end position="481"/>
    </location>
</feature>
<evidence type="ECO:0000313" key="4">
    <source>
        <dbReference type="Proteomes" id="UP000198535"/>
    </source>
</evidence>
<accession>A0A1I4RCX5</accession>
<dbReference type="EMBL" id="FOUJ01000002">
    <property type="protein sequence ID" value="SFM49783.1"/>
    <property type="molecule type" value="Genomic_DNA"/>
</dbReference>
<keyword evidence="4" id="KW-1185">Reference proteome</keyword>
<proteinExistence type="predicted"/>
<name>A0A1I4RCX5_9EURY</name>
<organism evidence="3 4">
    <name type="scientific">Methanolobus profundi</name>
    <dbReference type="NCBI Taxonomy" id="487685"/>
    <lineage>
        <taxon>Archaea</taxon>
        <taxon>Methanobacteriati</taxon>
        <taxon>Methanobacteriota</taxon>
        <taxon>Stenosarchaea group</taxon>
        <taxon>Methanomicrobia</taxon>
        <taxon>Methanosarcinales</taxon>
        <taxon>Methanosarcinaceae</taxon>
        <taxon>Methanolobus</taxon>
    </lineage>
</organism>
<evidence type="ECO:0000256" key="1">
    <source>
        <dbReference type="SAM" id="MobiDB-lite"/>
    </source>
</evidence>
<gene>
    <name evidence="3" type="ORF">SAMN04488696_1491</name>
</gene>
<reference evidence="4" key="1">
    <citation type="submission" date="2016-10" db="EMBL/GenBank/DDBJ databases">
        <authorList>
            <person name="Varghese N."/>
            <person name="Submissions S."/>
        </authorList>
    </citation>
    <scope>NUCLEOTIDE SEQUENCE [LARGE SCALE GENOMIC DNA]</scope>
    <source>
        <strain evidence="4">Mob M</strain>
    </source>
</reference>